<evidence type="ECO:0000256" key="5">
    <source>
        <dbReference type="ARBA" id="ARBA00023136"/>
    </source>
</evidence>
<dbReference type="Proteomes" id="UP000230779">
    <property type="component" value="Unassembled WGS sequence"/>
</dbReference>
<dbReference type="CDD" id="cd13128">
    <property type="entry name" value="MATE_Wzx_like"/>
    <property type="match status" value="1"/>
</dbReference>
<dbReference type="InterPro" id="IPR050833">
    <property type="entry name" value="Poly_Biosynth_Transport"/>
</dbReference>
<proteinExistence type="predicted"/>
<dbReference type="InterPro" id="IPR002797">
    <property type="entry name" value="Polysacc_synth"/>
</dbReference>
<keyword evidence="4 6" id="KW-1133">Transmembrane helix</keyword>
<protein>
    <submittedName>
        <fullName evidence="7">Uncharacterized protein</fullName>
    </submittedName>
</protein>
<evidence type="ECO:0000313" key="7">
    <source>
        <dbReference type="EMBL" id="PIY97024.1"/>
    </source>
</evidence>
<accession>A0A2M7RJY8</accession>
<dbReference type="PANTHER" id="PTHR30250">
    <property type="entry name" value="PST FAMILY PREDICTED COLANIC ACID TRANSPORTER"/>
    <property type="match status" value="1"/>
</dbReference>
<evidence type="ECO:0000256" key="2">
    <source>
        <dbReference type="ARBA" id="ARBA00022475"/>
    </source>
</evidence>
<reference evidence="7 8" key="1">
    <citation type="submission" date="2017-09" db="EMBL/GenBank/DDBJ databases">
        <title>Depth-based differentiation of microbial function through sediment-hosted aquifers and enrichment of novel symbionts in the deep terrestrial subsurface.</title>
        <authorList>
            <person name="Probst A.J."/>
            <person name="Ladd B."/>
            <person name="Jarett J.K."/>
            <person name="Geller-Mcgrath D.E."/>
            <person name="Sieber C.M."/>
            <person name="Emerson J.B."/>
            <person name="Anantharaman K."/>
            <person name="Thomas B.C."/>
            <person name="Malmstrom R."/>
            <person name="Stieglmeier M."/>
            <person name="Klingl A."/>
            <person name="Woyke T."/>
            <person name="Ryan C.M."/>
            <person name="Banfield J.F."/>
        </authorList>
    </citation>
    <scope>NUCLEOTIDE SEQUENCE [LARGE SCALE GENOMIC DNA]</scope>
    <source>
        <strain evidence="7">CG_4_10_14_0_8_um_filter_42_10</strain>
    </source>
</reference>
<evidence type="ECO:0000256" key="3">
    <source>
        <dbReference type="ARBA" id="ARBA00022692"/>
    </source>
</evidence>
<keyword evidence="5 6" id="KW-0472">Membrane</keyword>
<name>A0A2M7RJY8_9BACT</name>
<keyword evidence="3 6" id="KW-0812">Transmembrane</keyword>
<keyword evidence="2" id="KW-1003">Cell membrane</keyword>
<feature type="transmembrane region" description="Helical" evidence="6">
    <location>
        <begin position="418"/>
        <end position="438"/>
    </location>
</feature>
<feature type="transmembrane region" description="Helical" evidence="6">
    <location>
        <begin position="20"/>
        <end position="37"/>
    </location>
</feature>
<feature type="transmembrane region" description="Helical" evidence="6">
    <location>
        <begin position="148"/>
        <end position="166"/>
    </location>
</feature>
<feature type="transmembrane region" description="Helical" evidence="6">
    <location>
        <begin position="360"/>
        <end position="380"/>
    </location>
</feature>
<feature type="transmembrane region" description="Helical" evidence="6">
    <location>
        <begin position="172"/>
        <end position="191"/>
    </location>
</feature>
<feature type="transmembrane region" description="Helical" evidence="6">
    <location>
        <begin position="327"/>
        <end position="348"/>
    </location>
</feature>
<feature type="transmembrane region" description="Helical" evidence="6">
    <location>
        <begin position="386"/>
        <end position="406"/>
    </location>
</feature>
<comment type="subcellular location">
    <subcellularLocation>
        <location evidence="1">Cell membrane</location>
        <topology evidence="1">Multi-pass membrane protein</topology>
    </subcellularLocation>
</comment>
<evidence type="ECO:0000256" key="1">
    <source>
        <dbReference type="ARBA" id="ARBA00004651"/>
    </source>
</evidence>
<dbReference type="PANTHER" id="PTHR30250:SF11">
    <property type="entry name" value="O-ANTIGEN TRANSPORTER-RELATED"/>
    <property type="match status" value="1"/>
</dbReference>
<feature type="transmembrane region" description="Helical" evidence="6">
    <location>
        <begin position="112"/>
        <end position="136"/>
    </location>
</feature>
<feature type="transmembrane region" description="Helical" evidence="6">
    <location>
        <begin position="444"/>
        <end position="470"/>
    </location>
</feature>
<gene>
    <name evidence="7" type="ORF">COY66_01665</name>
</gene>
<dbReference type="AlphaFoldDB" id="A0A2M7RJY8"/>
<sequence>MDQGQRIIKNSFFVTGGQSLNKIISLVSVPIIARLLGTEGFGAYTLVFSVVMLFSGISDVGLENLTIRDVSRDKNLLNRFLSNSLFLRFFITVIIYFLIILTAKFLNYSEEIFQLIAILGVIIFANFLINTLNAVIISLEKMEISSSILVLQNMINPLTTVIMLYLKFDLRSIFLTIIILNLLLAAIYLFAINKLLLKIKLEIDWKFWKYLLVNALPFAIINILTFVYLYNGVIILSKIQDIETVGIYNAANKLVMAFLFIPSSLIIAFFPAIARQSIEAIKVNVKNSCQYATRALFLIAFPTAIVFTLLSRPIIELLFGKDYLEAAPILVILGWVMFFIFIASPLSLTIINSKFLKKFILLFSAITVFSIFLNIIFILLFNIYGIALSILLTELIRFLSYFIFIRKYLEFKIDLFRILIKPVILGLIVMLIILLFKFMGLNAIITIGLSAILYIILLFLSKEYIFVSLIKKIIKLKSFKSN</sequence>
<feature type="transmembrane region" description="Helical" evidence="6">
    <location>
        <begin position="85"/>
        <end position="106"/>
    </location>
</feature>
<feature type="transmembrane region" description="Helical" evidence="6">
    <location>
        <begin position="43"/>
        <end position="65"/>
    </location>
</feature>
<evidence type="ECO:0000256" key="4">
    <source>
        <dbReference type="ARBA" id="ARBA00022989"/>
    </source>
</evidence>
<dbReference type="GO" id="GO:0005886">
    <property type="term" value="C:plasma membrane"/>
    <property type="evidence" value="ECO:0007669"/>
    <property type="project" value="UniProtKB-SubCell"/>
</dbReference>
<comment type="caution">
    <text evidence="7">The sequence shown here is derived from an EMBL/GenBank/DDBJ whole genome shotgun (WGS) entry which is preliminary data.</text>
</comment>
<dbReference type="EMBL" id="PFMD01000021">
    <property type="protein sequence ID" value="PIY97024.1"/>
    <property type="molecule type" value="Genomic_DNA"/>
</dbReference>
<evidence type="ECO:0000256" key="6">
    <source>
        <dbReference type="SAM" id="Phobius"/>
    </source>
</evidence>
<feature type="transmembrane region" description="Helical" evidence="6">
    <location>
        <begin position="295"/>
        <end position="315"/>
    </location>
</feature>
<dbReference type="Pfam" id="PF01943">
    <property type="entry name" value="Polysacc_synt"/>
    <property type="match status" value="1"/>
</dbReference>
<feature type="transmembrane region" description="Helical" evidence="6">
    <location>
        <begin position="211"/>
        <end position="234"/>
    </location>
</feature>
<feature type="transmembrane region" description="Helical" evidence="6">
    <location>
        <begin position="254"/>
        <end position="274"/>
    </location>
</feature>
<evidence type="ECO:0000313" key="8">
    <source>
        <dbReference type="Proteomes" id="UP000230779"/>
    </source>
</evidence>
<organism evidence="7 8">
    <name type="scientific">Candidatus Kerfeldbacteria bacterium CG_4_10_14_0_8_um_filter_42_10</name>
    <dbReference type="NCBI Taxonomy" id="2014248"/>
    <lineage>
        <taxon>Bacteria</taxon>
        <taxon>Candidatus Kerfeldiibacteriota</taxon>
    </lineage>
</organism>